<keyword evidence="1" id="KW-0175">Coiled coil</keyword>
<dbReference type="Proteomes" id="UP000724672">
    <property type="component" value="Unassembled WGS sequence"/>
</dbReference>
<evidence type="ECO:0000313" key="2">
    <source>
        <dbReference type="EMBL" id="MBS4539147.1"/>
    </source>
</evidence>
<keyword evidence="3" id="KW-1185">Reference proteome</keyword>
<protein>
    <submittedName>
        <fullName evidence="2">Uncharacterized protein</fullName>
    </submittedName>
</protein>
<feature type="coiled-coil region" evidence="1">
    <location>
        <begin position="2"/>
        <end position="29"/>
    </location>
</feature>
<evidence type="ECO:0000256" key="1">
    <source>
        <dbReference type="SAM" id="Coils"/>
    </source>
</evidence>
<dbReference type="EMBL" id="WSFT01000042">
    <property type="protein sequence ID" value="MBS4539147.1"/>
    <property type="molecule type" value="Genomic_DNA"/>
</dbReference>
<organism evidence="2 3">
    <name type="scientific">Anaeromonas frigoriresistens</name>
    <dbReference type="NCBI Taxonomy" id="2683708"/>
    <lineage>
        <taxon>Bacteria</taxon>
        <taxon>Bacillati</taxon>
        <taxon>Bacillota</taxon>
        <taxon>Tissierellia</taxon>
        <taxon>Tissierellales</taxon>
        <taxon>Thermohalobacteraceae</taxon>
        <taxon>Anaeromonas</taxon>
    </lineage>
</organism>
<gene>
    <name evidence="2" type="ORF">GOQ27_11785</name>
</gene>
<dbReference type="AlphaFoldDB" id="A0A942V389"/>
<reference evidence="2" key="1">
    <citation type="submission" date="2019-12" db="EMBL/GenBank/DDBJ databases">
        <title>Clostridiaceae gen. nov. sp. nov., isolated from sediment in Xinjiang, China.</title>
        <authorList>
            <person name="Zhang R."/>
        </authorList>
    </citation>
    <scope>NUCLEOTIDE SEQUENCE</scope>
    <source>
        <strain evidence="2">D2Q-11</strain>
    </source>
</reference>
<sequence>MEKNKHEELETLELLLHMLNEENEFVSEKGEEVHYLSLNDLEDNGKNYIYINTFDEKVVYFNNSEDIIDKIKDLNLDFKEQKKG</sequence>
<comment type="caution">
    <text evidence="2">The sequence shown here is derived from an EMBL/GenBank/DDBJ whole genome shotgun (WGS) entry which is preliminary data.</text>
</comment>
<evidence type="ECO:0000313" key="3">
    <source>
        <dbReference type="Proteomes" id="UP000724672"/>
    </source>
</evidence>
<name>A0A942V389_9FIRM</name>
<dbReference type="RefSeq" id="WP_203367073.1">
    <property type="nucleotide sequence ID" value="NZ_WSFT01000042.1"/>
</dbReference>
<proteinExistence type="predicted"/>
<accession>A0A942V389</accession>